<dbReference type="PANTHER" id="PTHR43689">
    <property type="entry name" value="HYDROLASE"/>
    <property type="match status" value="1"/>
</dbReference>
<dbReference type="EMBL" id="JBJVNI010000005">
    <property type="protein sequence ID" value="MFM9609189.1"/>
    <property type="molecule type" value="Genomic_DNA"/>
</dbReference>
<feature type="domain" description="AB hydrolase-1" evidence="1">
    <location>
        <begin position="33"/>
        <end position="273"/>
    </location>
</feature>
<dbReference type="GO" id="GO:0016787">
    <property type="term" value="F:hydrolase activity"/>
    <property type="evidence" value="ECO:0007669"/>
    <property type="project" value="UniProtKB-KW"/>
</dbReference>
<dbReference type="PANTHER" id="PTHR43689:SF8">
    <property type="entry name" value="ALPHA_BETA-HYDROLASES SUPERFAMILY PROTEIN"/>
    <property type="match status" value="1"/>
</dbReference>
<sequence>MPTTEALTESATSKYVQTAKWKLHYNEAGDGHPLILLHGGGAGAGGWSNYARNIPFLARHYRVIAFDMPGWGKSDTAVPGDRDHVEALELALDALELDQVAIVGNSLGGRTALRFTAHHPERVSHLIPMGAPAPGVNVLGPPNDRTDGILPLVRAYFDPSPENFQAMVRAFAYDPALAEDADLARRRSEAALARPDHLENMRLSLPSGDLNGPPQLFQALPPLLAELTVPTLIVQGRNDRAVHFENALRLMAMIPSSRLYLINNCGHWAQMEHSEEFNRVVHEFISAH</sequence>
<dbReference type="PRINTS" id="PR00111">
    <property type="entry name" value="ABHYDROLASE"/>
</dbReference>
<protein>
    <submittedName>
        <fullName evidence="2">Alpha/beta fold hydrolase</fullName>
    </submittedName>
</protein>
<proteinExistence type="predicted"/>
<dbReference type="Pfam" id="PF00561">
    <property type="entry name" value="Abhydrolase_1"/>
    <property type="match status" value="1"/>
</dbReference>
<evidence type="ECO:0000313" key="3">
    <source>
        <dbReference type="Proteomes" id="UP001631957"/>
    </source>
</evidence>
<dbReference type="InterPro" id="IPR029058">
    <property type="entry name" value="AB_hydrolase_fold"/>
</dbReference>
<dbReference type="RefSeq" id="WP_409121068.1">
    <property type="nucleotide sequence ID" value="NZ_JBJVNI010000005.1"/>
</dbReference>
<name>A0ABW9HMB4_9ACTN</name>
<dbReference type="SUPFAM" id="SSF53474">
    <property type="entry name" value="alpha/beta-Hydrolases"/>
    <property type="match status" value="1"/>
</dbReference>
<keyword evidence="3" id="KW-1185">Reference proteome</keyword>
<gene>
    <name evidence="2" type="ORF">ACKI18_10730</name>
</gene>
<dbReference type="Proteomes" id="UP001631957">
    <property type="component" value="Unassembled WGS sequence"/>
</dbReference>
<accession>A0ABW9HMB4</accession>
<reference evidence="2 3" key="1">
    <citation type="submission" date="2024-12" db="EMBL/GenBank/DDBJ databases">
        <title>Forecasting of Potato common scab and diversities of Pathogenic streptomyces spp. in china.</title>
        <authorList>
            <person name="Handique U."/>
            <person name="Wu J."/>
        </authorList>
    </citation>
    <scope>NUCLEOTIDE SEQUENCE [LARGE SCALE GENOMIC DNA]</scope>
    <source>
        <strain evidence="2 3">ZRIMU1530</strain>
    </source>
</reference>
<dbReference type="Gene3D" id="3.40.50.1820">
    <property type="entry name" value="alpha/beta hydrolase"/>
    <property type="match status" value="1"/>
</dbReference>
<dbReference type="PRINTS" id="PR00412">
    <property type="entry name" value="EPOXHYDRLASE"/>
</dbReference>
<evidence type="ECO:0000313" key="2">
    <source>
        <dbReference type="EMBL" id="MFM9609189.1"/>
    </source>
</evidence>
<organism evidence="2 3">
    <name type="scientific">Streptomyces niveiscabiei</name>
    <dbReference type="NCBI Taxonomy" id="164115"/>
    <lineage>
        <taxon>Bacteria</taxon>
        <taxon>Bacillati</taxon>
        <taxon>Actinomycetota</taxon>
        <taxon>Actinomycetes</taxon>
        <taxon>Kitasatosporales</taxon>
        <taxon>Streptomycetaceae</taxon>
        <taxon>Streptomyces</taxon>
    </lineage>
</organism>
<evidence type="ECO:0000259" key="1">
    <source>
        <dbReference type="Pfam" id="PF00561"/>
    </source>
</evidence>
<dbReference type="InterPro" id="IPR000639">
    <property type="entry name" value="Epox_hydrolase-like"/>
</dbReference>
<keyword evidence="2" id="KW-0378">Hydrolase</keyword>
<comment type="caution">
    <text evidence="2">The sequence shown here is derived from an EMBL/GenBank/DDBJ whole genome shotgun (WGS) entry which is preliminary data.</text>
</comment>
<dbReference type="InterPro" id="IPR000073">
    <property type="entry name" value="AB_hydrolase_1"/>
</dbReference>